<dbReference type="PANTHER" id="PTHR12469">
    <property type="entry name" value="PROTEIN EMI5 HOMOLOG, MITOCHONDRIAL"/>
    <property type="match status" value="1"/>
</dbReference>
<dbReference type="Pfam" id="PF03937">
    <property type="entry name" value="Sdh5"/>
    <property type="match status" value="1"/>
</dbReference>
<dbReference type="InterPro" id="IPR005631">
    <property type="entry name" value="SDH"/>
</dbReference>
<dbReference type="GO" id="GO:0006121">
    <property type="term" value="P:mitochondrial electron transport, succinate to ubiquinone"/>
    <property type="evidence" value="ECO:0007669"/>
    <property type="project" value="TreeGrafter"/>
</dbReference>
<dbReference type="GO" id="GO:0034553">
    <property type="term" value="P:mitochondrial respiratory chain complex II assembly"/>
    <property type="evidence" value="ECO:0007669"/>
    <property type="project" value="TreeGrafter"/>
</dbReference>
<dbReference type="InterPro" id="IPR036714">
    <property type="entry name" value="SDH_sf"/>
</dbReference>
<accession>A0A484H5D6</accession>
<keyword evidence="1" id="KW-0143">Chaperone</keyword>
<dbReference type="EMBL" id="LR026963">
    <property type="protein sequence ID" value="VBB68540.1"/>
    <property type="molecule type" value="Genomic_DNA"/>
</dbReference>
<reference evidence="2" key="1">
    <citation type="submission" date="2018-10" db="EMBL/GenBank/DDBJ databases">
        <authorList>
            <person name="Gruber-Vodicka H."/>
            <person name="Jaeckle O."/>
        </authorList>
    </citation>
    <scope>NUCLEOTIDE SEQUENCE</scope>
</reference>
<dbReference type="AlphaFoldDB" id="A0A484H5D6"/>
<dbReference type="PANTHER" id="PTHR12469:SF2">
    <property type="entry name" value="SUCCINATE DEHYDROGENASE ASSEMBLY FACTOR 2, MITOCHONDRIAL"/>
    <property type="match status" value="1"/>
</dbReference>
<evidence type="ECO:0000313" key="2">
    <source>
        <dbReference type="EMBL" id="VBB68540.1"/>
    </source>
</evidence>
<name>A0A484H5D6_9ZZZZ</name>
<gene>
    <name evidence="2" type="ORF">RIEGSTA812A_PEG_13</name>
</gene>
<dbReference type="SUPFAM" id="SSF109910">
    <property type="entry name" value="YgfY-like"/>
    <property type="match status" value="1"/>
</dbReference>
<organism evidence="2">
    <name type="scientific">invertebrate metagenome</name>
    <dbReference type="NCBI Taxonomy" id="1711999"/>
    <lineage>
        <taxon>unclassified sequences</taxon>
        <taxon>metagenomes</taxon>
        <taxon>organismal metagenomes</taxon>
    </lineage>
</organism>
<dbReference type="GO" id="GO:0006099">
    <property type="term" value="P:tricarboxylic acid cycle"/>
    <property type="evidence" value="ECO:0007669"/>
    <property type="project" value="TreeGrafter"/>
</dbReference>
<protein>
    <submittedName>
        <fullName evidence="2">YgfY COG2938</fullName>
    </submittedName>
</protein>
<proteinExistence type="predicted"/>
<dbReference type="GO" id="GO:0005739">
    <property type="term" value="C:mitochondrion"/>
    <property type="evidence" value="ECO:0007669"/>
    <property type="project" value="TreeGrafter"/>
</dbReference>
<evidence type="ECO:0000256" key="1">
    <source>
        <dbReference type="ARBA" id="ARBA00023186"/>
    </source>
</evidence>
<sequence length="94" mass="11068">MRETRENLLRRLYYQAARRGTKEADLLLEAFARIYLPQFDSNQLAELDRLLQLQDHDILQWRLGHAPLPPKYDGPVMRLLLSFDLVNTFSKGIL</sequence>
<dbReference type="Gene3D" id="1.10.150.250">
    <property type="entry name" value="Flavinator of succinate dehydrogenase"/>
    <property type="match status" value="1"/>
</dbReference>